<name>A0ABV9VYF4_9ACTN</name>
<keyword evidence="3" id="KW-1185">Reference proteome</keyword>
<organism evidence="2 3">
    <name type="scientific">Dactylosporangium cerinum</name>
    <dbReference type="NCBI Taxonomy" id="1434730"/>
    <lineage>
        <taxon>Bacteria</taxon>
        <taxon>Bacillati</taxon>
        <taxon>Actinomycetota</taxon>
        <taxon>Actinomycetes</taxon>
        <taxon>Micromonosporales</taxon>
        <taxon>Micromonosporaceae</taxon>
        <taxon>Dactylosporangium</taxon>
    </lineage>
</organism>
<evidence type="ECO:0000313" key="2">
    <source>
        <dbReference type="EMBL" id="MFC5000546.1"/>
    </source>
</evidence>
<comment type="caution">
    <text evidence="2">The sequence shown here is derived from an EMBL/GenBank/DDBJ whole genome shotgun (WGS) entry which is preliminary data.</text>
</comment>
<sequence>MSAGEWAVVITARTHTDDTWTRVSPDGTVDPWLHAVVADLTGPQGERLELGPRFALSRRGSRVFVAVACMARDLSANLAQDQQRRDLYCSVGWVADEPCAAPSYGRLTEEGLRWAAPEYVRWLTPDWTSSDPLGKPHAAPAAASPWTAEPVAGVAFPEVPAGHFLHIPPGRLPDAWAALAGDSGRDGTVVGTYAADAVPARRPSVADVIAVTGLREPALHPRTAPAFGSGTAAELHRRPAPGDDGPPHGRDERSAAGPVRRVPAQRMPAQRVPGRVPRPALVWCWLADLWDALGDRVPQRPPNADPAASPPRHATPSEPAVPSGPDGPGRTLDDFQARPLTTGGDA</sequence>
<evidence type="ECO:0000256" key="1">
    <source>
        <dbReference type="SAM" id="MobiDB-lite"/>
    </source>
</evidence>
<accession>A0ABV9VYF4</accession>
<proteinExistence type="predicted"/>
<dbReference type="RefSeq" id="WP_380117099.1">
    <property type="nucleotide sequence ID" value="NZ_JBHSIU010000027.1"/>
</dbReference>
<evidence type="ECO:0000313" key="3">
    <source>
        <dbReference type="Proteomes" id="UP001595912"/>
    </source>
</evidence>
<dbReference type="EMBL" id="JBHSIU010000027">
    <property type="protein sequence ID" value="MFC5000546.1"/>
    <property type="molecule type" value="Genomic_DNA"/>
</dbReference>
<feature type="compositionally biased region" description="Basic and acidic residues" evidence="1">
    <location>
        <begin position="234"/>
        <end position="254"/>
    </location>
</feature>
<protein>
    <submittedName>
        <fullName evidence="2">Uncharacterized protein</fullName>
    </submittedName>
</protein>
<feature type="region of interest" description="Disordered" evidence="1">
    <location>
        <begin position="220"/>
        <end position="272"/>
    </location>
</feature>
<dbReference type="Proteomes" id="UP001595912">
    <property type="component" value="Unassembled WGS sequence"/>
</dbReference>
<gene>
    <name evidence="2" type="ORF">ACFPIJ_22255</name>
</gene>
<reference evidence="3" key="1">
    <citation type="journal article" date="2019" name="Int. J. Syst. Evol. Microbiol.">
        <title>The Global Catalogue of Microorganisms (GCM) 10K type strain sequencing project: providing services to taxonomists for standard genome sequencing and annotation.</title>
        <authorList>
            <consortium name="The Broad Institute Genomics Platform"/>
            <consortium name="The Broad Institute Genome Sequencing Center for Infectious Disease"/>
            <person name="Wu L."/>
            <person name="Ma J."/>
        </authorList>
    </citation>
    <scope>NUCLEOTIDE SEQUENCE [LARGE SCALE GENOMIC DNA]</scope>
    <source>
        <strain evidence="3">CGMCC 4.7152</strain>
    </source>
</reference>
<feature type="region of interest" description="Disordered" evidence="1">
    <location>
        <begin position="297"/>
        <end position="346"/>
    </location>
</feature>